<keyword evidence="4" id="KW-1185">Reference proteome</keyword>
<name>A0A379MSB9_9BACT</name>
<feature type="transmembrane region" description="Helical" evidence="1">
    <location>
        <begin position="117"/>
        <end position="135"/>
    </location>
</feature>
<dbReference type="AlphaFoldDB" id="A0A379MSB9"/>
<feature type="domain" description="Thioredoxin" evidence="2">
    <location>
        <begin position="151"/>
        <end position="297"/>
    </location>
</feature>
<reference evidence="3 4" key="1">
    <citation type="submission" date="2018-06" db="EMBL/GenBank/DDBJ databases">
        <authorList>
            <consortium name="Pathogen Informatics"/>
            <person name="Doyle S."/>
        </authorList>
    </citation>
    <scope>NUCLEOTIDE SEQUENCE [LARGE SCALE GENOMIC DNA]</scope>
    <source>
        <strain evidence="3 4">NCTC11190</strain>
    </source>
</reference>
<dbReference type="Gene3D" id="3.40.30.10">
    <property type="entry name" value="Glutaredoxin"/>
    <property type="match status" value="1"/>
</dbReference>
<dbReference type="PANTHER" id="PTHR42852:SF17">
    <property type="entry name" value="THIOREDOXIN-LIKE PROTEIN HI_1115"/>
    <property type="match status" value="1"/>
</dbReference>
<keyword evidence="1" id="KW-1133">Transmembrane helix</keyword>
<feature type="transmembrane region" description="Helical" evidence="1">
    <location>
        <begin position="31"/>
        <end position="54"/>
    </location>
</feature>
<sequence length="297" mass="33476">MKFKPFSIAFLISLALYLACCWIRGGYIDLLSLSGISLASLVYGITYYILTVILLRKFREKLSTEWVVIAILLGAVILELPYWTFCISATPGLWPEIFVRLLAIGGGYLCWKISGRVWKVVVSGVFLAFCLWISYSGYDLWVNKMYYGTWTGRLDPVTDVGMIGMQTPEEETVRLEKFRGRYVVLDFISSSCGVCIRKLPLVQELQDTYADNPQVEVYVVFCRDTARGESPAIGAKGLTERGYHIPLLSIPMDDPNLKEVFGVEKFPDVQVVDPEGKIVFRGRIENAGDFLSRSLGR</sequence>
<protein>
    <submittedName>
        <fullName evidence="3">Thiol-disulfide oxidoreductase</fullName>
    </submittedName>
</protein>
<dbReference type="EMBL" id="UGVL01000001">
    <property type="protein sequence ID" value="SUE33512.1"/>
    <property type="molecule type" value="Genomic_DNA"/>
</dbReference>
<dbReference type="InterPro" id="IPR000866">
    <property type="entry name" value="AhpC/TSA"/>
</dbReference>
<evidence type="ECO:0000259" key="2">
    <source>
        <dbReference type="PROSITE" id="PS51352"/>
    </source>
</evidence>
<feature type="transmembrane region" description="Helical" evidence="1">
    <location>
        <begin position="91"/>
        <end position="110"/>
    </location>
</feature>
<dbReference type="PANTHER" id="PTHR42852">
    <property type="entry name" value="THIOL:DISULFIDE INTERCHANGE PROTEIN DSBE"/>
    <property type="match status" value="1"/>
</dbReference>
<evidence type="ECO:0000313" key="4">
    <source>
        <dbReference type="Proteomes" id="UP000255233"/>
    </source>
</evidence>
<dbReference type="InterPro" id="IPR036249">
    <property type="entry name" value="Thioredoxin-like_sf"/>
</dbReference>
<dbReference type="CDD" id="cd02966">
    <property type="entry name" value="TlpA_like_family"/>
    <property type="match status" value="1"/>
</dbReference>
<dbReference type="InterPro" id="IPR013766">
    <property type="entry name" value="Thioredoxin_domain"/>
</dbReference>
<evidence type="ECO:0000256" key="1">
    <source>
        <dbReference type="SAM" id="Phobius"/>
    </source>
</evidence>
<dbReference type="STRING" id="880526.GCA_000427365_00726"/>
<feature type="transmembrane region" description="Helical" evidence="1">
    <location>
        <begin position="66"/>
        <end position="85"/>
    </location>
</feature>
<keyword evidence="1" id="KW-0812">Transmembrane</keyword>
<dbReference type="RefSeq" id="WP_037291461.1">
    <property type="nucleotide sequence ID" value="NZ_UGVL01000001.1"/>
</dbReference>
<keyword evidence="1" id="KW-0472">Membrane</keyword>
<evidence type="ECO:0000313" key="3">
    <source>
        <dbReference type="EMBL" id="SUE33512.1"/>
    </source>
</evidence>
<dbReference type="SUPFAM" id="SSF52833">
    <property type="entry name" value="Thioredoxin-like"/>
    <property type="match status" value="1"/>
</dbReference>
<dbReference type="GO" id="GO:0016491">
    <property type="term" value="F:oxidoreductase activity"/>
    <property type="evidence" value="ECO:0007669"/>
    <property type="project" value="InterPro"/>
</dbReference>
<dbReference type="InterPro" id="IPR050553">
    <property type="entry name" value="Thioredoxin_ResA/DsbE_sf"/>
</dbReference>
<dbReference type="Pfam" id="PF00578">
    <property type="entry name" value="AhpC-TSA"/>
    <property type="match status" value="1"/>
</dbReference>
<proteinExistence type="predicted"/>
<dbReference type="GO" id="GO:0016209">
    <property type="term" value="F:antioxidant activity"/>
    <property type="evidence" value="ECO:0007669"/>
    <property type="project" value="InterPro"/>
</dbReference>
<dbReference type="OrthoDB" id="6399635at2"/>
<dbReference type="Proteomes" id="UP000255233">
    <property type="component" value="Unassembled WGS sequence"/>
</dbReference>
<gene>
    <name evidence="3" type="ORF">NCTC11190_00720</name>
</gene>
<accession>A0A379MSB9</accession>
<dbReference type="PROSITE" id="PS51352">
    <property type="entry name" value="THIOREDOXIN_2"/>
    <property type="match status" value="1"/>
</dbReference>
<organism evidence="3 4">
    <name type="scientific">Rikenella microfusus</name>
    <dbReference type="NCBI Taxonomy" id="28139"/>
    <lineage>
        <taxon>Bacteria</taxon>
        <taxon>Pseudomonadati</taxon>
        <taxon>Bacteroidota</taxon>
        <taxon>Bacteroidia</taxon>
        <taxon>Bacteroidales</taxon>
        <taxon>Rikenellaceae</taxon>
        <taxon>Rikenella</taxon>
    </lineage>
</organism>